<feature type="binding site" evidence="14">
    <location>
        <begin position="89"/>
        <end position="92"/>
    </location>
    <ligand>
        <name>ATP</name>
        <dbReference type="ChEBI" id="CHEBI:30616"/>
    </ligand>
</feature>
<dbReference type="EMBL" id="JACVVK020000421">
    <property type="protein sequence ID" value="KAK7474908.1"/>
    <property type="molecule type" value="Genomic_DNA"/>
</dbReference>
<dbReference type="EC" id="2.7.1.11" evidence="14"/>
<evidence type="ECO:0000256" key="3">
    <source>
        <dbReference type="ARBA" id="ARBA00004679"/>
    </source>
</evidence>
<dbReference type="PANTHER" id="PTHR13697:SF4">
    <property type="entry name" value="ATP-DEPENDENT 6-PHOSPHOFRUCTOKINASE"/>
    <property type="match status" value="1"/>
</dbReference>
<dbReference type="FunFam" id="3.40.50.460:FF:000003">
    <property type="entry name" value="ATP-dependent 6-phosphofructokinase"/>
    <property type="match status" value="1"/>
</dbReference>
<feature type="binding site" description="in other chain" evidence="14">
    <location>
        <begin position="645"/>
        <end position="647"/>
    </location>
    <ligand>
        <name>beta-D-fructose 2,6-bisphosphate</name>
        <dbReference type="ChEBI" id="CHEBI:58579"/>
        <note>allosteric activator; ligand shared between dimeric partners</note>
    </ligand>
</feature>
<feature type="binding site" evidence="14">
    <location>
        <position position="172"/>
    </location>
    <ligand>
        <name>substrate</name>
        <note>ligand shared between dimeric partners</note>
    </ligand>
</feature>
<feature type="binding site" description="in other chain" evidence="14">
    <location>
        <position position="542"/>
    </location>
    <ligand>
        <name>beta-D-fructose 2,6-bisphosphate</name>
        <dbReference type="ChEBI" id="CHEBI:58579"/>
        <note>allosteric activator; ligand shared between dimeric partners</note>
    </ligand>
</feature>
<comment type="subunit">
    <text evidence="14">Homotetramer.</text>
</comment>
<gene>
    <name evidence="18" type="ORF">BaRGS_00033863</name>
</gene>
<dbReference type="Gene3D" id="3.40.50.450">
    <property type="match status" value="2"/>
</dbReference>
<evidence type="ECO:0000256" key="2">
    <source>
        <dbReference type="ARBA" id="ARBA00004496"/>
    </source>
</evidence>
<feature type="compositionally biased region" description="Polar residues" evidence="16">
    <location>
        <begin position="401"/>
        <end position="422"/>
    </location>
</feature>
<evidence type="ECO:0000313" key="19">
    <source>
        <dbReference type="Proteomes" id="UP001519460"/>
    </source>
</evidence>
<keyword evidence="8 14" id="KW-0547">Nucleotide-binding</keyword>
<keyword evidence="12 14" id="KW-0324">Glycolysis</keyword>
<feature type="domain" description="Phosphofructokinase" evidence="17">
    <location>
        <begin position="473"/>
        <end position="759"/>
    </location>
</feature>
<feature type="binding site" description="in other chain" evidence="14">
    <location>
        <position position="809"/>
    </location>
    <ligand>
        <name>beta-D-fructose 2,6-bisphosphate</name>
        <dbReference type="ChEBI" id="CHEBI:58579"/>
        <note>allosteric activator; ligand shared between dimeric partners</note>
    </ligand>
</feature>
<dbReference type="Gene3D" id="3.40.50.460">
    <property type="entry name" value="Phosphofructokinase domain"/>
    <property type="match status" value="2"/>
</dbReference>
<dbReference type="GO" id="GO:0046872">
    <property type="term" value="F:metal ion binding"/>
    <property type="evidence" value="ECO:0007669"/>
    <property type="project" value="UniProtKB-KW"/>
</dbReference>
<evidence type="ECO:0000259" key="17">
    <source>
        <dbReference type="Pfam" id="PF00365"/>
    </source>
</evidence>
<feature type="domain" description="Phosphofructokinase" evidence="17">
    <location>
        <begin position="1"/>
        <end position="294"/>
    </location>
</feature>
<sequence length="853" mass="93270">MNGAVRAVVRMGFYLGCKVYFIKEGYQGMVDGGDNIVEATWSSVSGILQLGGTVIGSARCKAFREREGRLIAAKNLIERGITNLVVIGGDGSLTGANLFRQEWASLLQELQQKGDLSQEQAIRCQHLNIVGMVGSIDNDFCGTDMTIGTDTALHRIIEAVDAISTTATSHQRAFVLEVMGRHCGYLALVAALASEADWVFIPEWPPEGDWEQILCNKLSVERNLGQRLNIILVAEGALDREGNAITADRVKNLLTERLKYDTRVTVLGHVQRGGSPSAFDRILGSRMGAEAVLALMDANPDTPACVVSLEGNQTVRVPLMECVSRTKAVQEAMDAKNFEEAVRLRGKSFQNNLATYRLLSKLRPPSSLCKPDANHPQSAVPSDSTAKVTVKVNVQLTGKDVTSLSSSPKTIQTKVPTPSGSSPPRARDLVPTNHALTGPRKDSKSTKGPLSEEAMRNLEAMRYLEEIVMLHRNIGVMNIGAPACGMNAAVRSFVRLCLTQNIRVLGIQDSFDGLCEGQVHPLSWTHVQGWAGRGGSLLGTKKQLASDAGLGRIAEKMHEFKLDGLLIVGGFEAFHSAHELYQARGQYPSFCVPICVIPCTISNNVPGSDFSLGADTALNEISDICDRIKQSATGTKRRVFVVETMGGYCGYLATMSALAAGADAAYIFEEKFTVSDLRDDVYHLKDKIMNAGVQRGLVLRNESANPNYTTDFIYQLFAEEGKGTFSVRMNVLGHMQQGGVPSPFDRNYGTKMAAKCVNWFKQMLEESVGSDGRVMTKKPQSAVLLGMQKRFLAFTPLEELSINADFDLRLPLDQWWMKLRPLMRILAKHKVPSYVTEVEEVDIVDVEESADKI</sequence>
<keyword evidence="9 14" id="KW-0418">Kinase</keyword>
<evidence type="ECO:0000256" key="13">
    <source>
        <dbReference type="ARBA" id="ARBA00048070"/>
    </source>
</evidence>
<comment type="similarity">
    <text evidence="14">Belongs to the phosphofructokinase type A (PFKA) family. ATP-dependent PFK group I subfamily. Eukaryotic two domain clade 'E' sub-subfamily.</text>
</comment>
<dbReference type="HAMAP" id="MF_03184">
    <property type="entry name" value="Phosphofructokinase_I_E"/>
    <property type="match status" value="1"/>
</dbReference>
<dbReference type="AlphaFoldDB" id="A0ABD0JIU1"/>
<evidence type="ECO:0000256" key="10">
    <source>
        <dbReference type="ARBA" id="ARBA00022840"/>
    </source>
</evidence>
<dbReference type="GO" id="GO:0005524">
    <property type="term" value="F:ATP binding"/>
    <property type="evidence" value="ECO:0007669"/>
    <property type="project" value="UniProtKB-KW"/>
</dbReference>
<keyword evidence="10 14" id="KW-0067">ATP-binding</keyword>
<dbReference type="SUPFAM" id="SSF53784">
    <property type="entry name" value="Phosphofructokinase"/>
    <property type="match status" value="2"/>
</dbReference>
<comment type="subcellular location">
    <subcellularLocation>
        <location evidence="2 14">Cytoplasm</location>
    </subcellularLocation>
</comment>
<evidence type="ECO:0000256" key="1">
    <source>
        <dbReference type="ARBA" id="ARBA00001946"/>
    </source>
</evidence>
<feature type="binding site" evidence="14">
    <location>
        <position position="728"/>
    </location>
    <ligand>
        <name>beta-D-fructose 2,6-bisphosphate</name>
        <dbReference type="ChEBI" id="CHEBI:58579"/>
        <note>allosteric activator; ligand shared between dimeric partners</note>
    </ligand>
</feature>
<feature type="active site" description="Proton acceptor" evidence="14">
    <location>
        <position position="137"/>
    </location>
</feature>
<proteinExistence type="inferred from homology"/>
<evidence type="ECO:0000256" key="11">
    <source>
        <dbReference type="ARBA" id="ARBA00022842"/>
    </source>
</evidence>
<evidence type="ECO:0000256" key="9">
    <source>
        <dbReference type="ARBA" id="ARBA00022777"/>
    </source>
</evidence>
<evidence type="ECO:0000256" key="16">
    <source>
        <dbReference type="SAM" id="MobiDB-lite"/>
    </source>
</evidence>
<evidence type="ECO:0000256" key="7">
    <source>
        <dbReference type="ARBA" id="ARBA00022723"/>
    </source>
</evidence>
<dbReference type="InterPro" id="IPR000023">
    <property type="entry name" value="Phosphofructokinase_dom"/>
</dbReference>
<keyword evidence="19" id="KW-1185">Reference proteome</keyword>
<dbReference type="PIRSF" id="PIRSF000533">
    <property type="entry name" value="ATP_PFK_euk"/>
    <property type="match status" value="1"/>
</dbReference>
<dbReference type="PROSITE" id="PS00433">
    <property type="entry name" value="PHOSPHOFRUCTOKINASE"/>
    <property type="match status" value="2"/>
</dbReference>
<feature type="binding site" description="in other chain" evidence="14">
    <location>
        <begin position="179"/>
        <end position="181"/>
    </location>
    <ligand>
        <name>substrate</name>
        <note>ligand shared between dimeric partners</note>
    </ligand>
</feature>
<evidence type="ECO:0000256" key="15">
    <source>
        <dbReference type="PIRNR" id="PIRNR000533"/>
    </source>
</evidence>
<comment type="pathway">
    <text evidence="3 14 15">Carbohydrate degradation; glycolysis; D-glyceraldehyde 3-phosphate and glycerone phosphate from D-glucose: step 3/4.</text>
</comment>
<keyword evidence="6 14" id="KW-0808">Transferase</keyword>
<dbReference type="GO" id="GO:0003872">
    <property type="term" value="F:6-phosphofructokinase activity"/>
    <property type="evidence" value="ECO:0007669"/>
    <property type="project" value="UniProtKB-UniRule"/>
</dbReference>
<keyword evidence="11 14" id="KW-0460">Magnesium</keyword>
<feature type="binding site" description="in other chain" evidence="14">
    <location>
        <position position="235"/>
    </location>
    <ligand>
        <name>substrate</name>
        <note>ligand shared between dimeric partners</note>
    </ligand>
</feature>
<comment type="activity regulation">
    <text evidence="14">Allosterically activated by ADP, AMP, or fructose 2,6-bisphosphate, and allosterically inhibited by ATP or citrate.</text>
</comment>
<feature type="binding site" evidence="14">
    <location>
        <position position="263"/>
    </location>
    <ligand>
        <name>substrate</name>
        <note>ligand shared between dimeric partners</note>
    </ligand>
</feature>
<dbReference type="PRINTS" id="PR00476">
    <property type="entry name" value="PHFRCTKINASE"/>
</dbReference>
<evidence type="ECO:0000313" key="18">
    <source>
        <dbReference type="EMBL" id="KAK7474908.1"/>
    </source>
</evidence>
<name>A0ABD0JIU1_9CAEN</name>
<keyword evidence="5 14" id="KW-0021">Allosteric enzyme</keyword>
<dbReference type="InterPro" id="IPR009161">
    <property type="entry name" value="6-Pfructokinase_euk"/>
</dbReference>
<feature type="binding site" description="in other chain" evidence="14">
    <location>
        <begin position="135"/>
        <end position="137"/>
    </location>
    <ligand>
        <name>substrate</name>
        <note>ligand shared between dimeric partners</note>
    </ligand>
</feature>
<dbReference type="InterPro" id="IPR015912">
    <property type="entry name" value="Phosphofructokinase_CS"/>
</dbReference>
<organism evidence="18 19">
    <name type="scientific">Batillaria attramentaria</name>
    <dbReference type="NCBI Taxonomy" id="370345"/>
    <lineage>
        <taxon>Eukaryota</taxon>
        <taxon>Metazoa</taxon>
        <taxon>Spiralia</taxon>
        <taxon>Lophotrochozoa</taxon>
        <taxon>Mollusca</taxon>
        <taxon>Gastropoda</taxon>
        <taxon>Caenogastropoda</taxon>
        <taxon>Sorbeoconcha</taxon>
        <taxon>Cerithioidea</taxon>
        <taxon>Batillariidae</taxon>
        <taxon>Batillaria</taxon>
    </lineage>
</organism>
<protein>
    <recommendedName>
        <fullName evidence="14">ATP-dependent 6-phosphofructokinase</fullName>
        <shortName evidence="14">ATP-PFK</shortName>
        <shortName evidence="14">Phosphofructokinase</shortName>
        <ecNumber evidence="14">2.7.1.11</ecNumber>
    </recommendedName>
    <alternativeName>
        <fullName evidence="14">Phosphohexokinase</fullName>
    </alternativeName>
</protein>
<dbReference type="Proteomes" id="UP001519460">
    <property type="component" value="Unassembled WGS sequence"/>
</dbReference>
<feature type="region of interest" description="N-terminal catalytic PFK domain 1" evidence="14">
    <location>
        <begin position="1"/>
        <end position="361"/>
    </location>
</feature>
<dbReference type="FunFam" id="3.40.50.460:FF:000008">
    <property type="entry name" value="ATP-dependent 6-phosphofructokinase"/>
    <property type="match status" value="1"/>
</dbReference>
<comment type="similarity">
    <text evidence="15">Belongs to the phosphofructokinase type A (PFKA) family. ATP-dependent PFK group I subfamily. Eukaryotic two domain clade "E" sub-subfamily.</text>
</comment>
<reference evidence="18 19" key="1">
    <citation type="journal article" date="2023" name="Sci. Data">
        <title>Genome assembly of the Korean intertidal mud-creeper Batillaria attramentaria.</title>
        <authorList>
            <person name="Patra A.K."/>
            <person name="Ho P.T."/>
            <person name="Jun S."/>
            <person name="Lee S.J."/>
            <person name="Kim Y."/>
            <person name="Won Y.J."/>
        </authorList>
    </citation>
    <scope>NUCLEOTIDE SEQUENCE [LARGE SCALE GENOMIC DNA]</scope>
    <source>
        <strain evidence="18">Wonlab-2016</strain>
    </source>
</reference>
<evidence type="ECO:0000256" key="8">
    <source>
        <dbReference type="ARBA" id="ARBA00022741"/>
    </source>
</evidence>
<feature type="binding site" evidence="14">
    <location>
        <begin position="59"/>
        <end position="60"/>
    </location>
    <ligand>
        <name>ATP</name>
        <dbReference type="ChEBI" id="CHEBI:30616"/>
    </ligand>
</feature>
<dbReference type="FunFam" id="3.40.50.450:FF:000064">
    <property type="entry name" value="Phosphofructokinase, platelet b"/>
    <property type="match status" value="1"/>
</dbReference>
<comment type="function">
    <text evidence="14">Catalyzes the phosphorylation of D-fructose 6-phosphate to fructose 1,6-bisphosphate by ATP, the first committing step of glycolysis.</text>
</comment>
<comment type="caution">
    <text evidence="18">The sequence shown here is derived from an EMBL/GenBank/DDBJ whole genome shotgun (WGS) entry which is preliminary data.</text>
</comment>
<evidence type="ECO:0000256" key="4">
    <source>
        <dbReference type="ARBA" id="ARBA00022490"/>
    </source>
</evidence>
<keyword evidence="4 14" id="KW-0963">Cytoplasm</keyword>
<keyword evidence="7 14" id="KW-0479">Metal-binding</keyword>
<evidence type="ECO:0000256" key="6">
    <source>
        <dbReference type="ARBA" id="ARBA00022679"/>
    </source>
</evidence>
<comment type="cofactor">
    <cofactor evidence="1 14">
        <name>Mg(2+)</name>
        <dbReference type="ChEBI" id="CHEBI:18420"/>
    </cofactor>
</comment>
<dbReference type="FunFam" id="3.40.50.450:FF:000043">
    <property type="entry name" value="ATP-dependent 6-phosphofructokinase, platelet type"/>
    <property type="match status" value="1"/>
</dbReference>
<dbReference type="GO" id="GO:0005945">
    <property type="term" value="C:6-phosphofructokinase complex"/>
    <property type="evidence" value="ECO:0007669"/>
    <property type="project" value="UniProtKB-ARBA"/>
</dbReference>
<comment type="catalytic activity">
    <reaction evidence="13 14 15">
        <text>beta-D-fructose 6-phosphate + ATP = beta-D-fructose 1,6-bisphosphate + ADP + H(+)</text>
        <dbReference type="Rhea" id="RHEA:16109"/>
        <dbReference type="ChEBI" id="CHEBI:15378"/>
        <dbReference type="ChEBI" id="CHEBI:30616"/>
        <dbReference type="ChEBI" id="CHEBI:32966"/>
        <dbReference type="ChEBI" id="CHEBI:57634"/>
        <dbReference type="ChEBI" id="CHEBI:456216"/>
        <dbReference type="EC" id="2.7.1.11"/>
    </reaction>
</comment>
<feature type="binding site" evidence="14">
    <location>
        <position position="638"/>
    </location>
    <ligand>
        <name>beta-D-fructose 2,6-bisphosphate</name>
        <dbReference type="ChEBI" id="CHEBI:58579"/>
        <note>allosteric activator; ligand shared between dimeric partners</note>
    </ligand>
</feature>
<dbReference type="InterPro" id="IPR035966">
    <property type="entry name" value="PKF_sf"/>
</dbReference>
<feature type="region of interest" description="Disordered" evidence="16">
    <location>
        <begin position="401"/>
        <end position="451"/>
    </location>
</feature>
<feature type="binding site" evidence="14">
    <location>
        <position position="90"/>
    </location>
    <ligand>
        <name>Mg(2+)</name>
        <dbReference type="ChEBI" id="CHEBI:18420"/>
        <note>catalytic</note>
    </ligand>
</feature>
<dbReference type="InterPro" id="IPR022953">
    <property type="entry name" value="ATP_PFK"/>
</dbReference>
<dbReference type="PANTHER" id="PTHR13697">
    <property type="entry name" value="PHOSPHOFRUCTOKINASE"/>
    <property type="match status" value="1"/>
</dbReference>
<comment type="caution">
    <text evidence="14">Lacks conserved residue(s) required for the propagation of feature annotation.</text>
</comment>
<feature type="binding site" description="in other chain" evidence="14">
    <location>
        <begin position="600"/>
        <end position="604"/>
    </location>
    <ligand>
        <name>beta-D-fructose 2,6-bisphosphate</name>
        <dbReference type="ChEBI" id="CHEBI:58579"/>
        <note>allosteric activator; ligand shared between dimeric partners</note>
    </ligand>
</feature>
<evidence type="ECO:0000256" key="14">
    <source>
        <dbReference type="HAMAP-Rule" id="MF_03184"/>
    </source>
</evidence>
<evidence type="ECO:0000256" key="12">
    <source>
        <dbReference type="ARBA" id="ARBA00023152"/>
    </source>
</evidence>
<feature type="binding site" description="in other chain" evidence="14">
    <location>
        <begin position="734"/>
        <end position="737"/>
    </location>
    <ligand>
        <name>beta-D-fructose 2,6-bisphosphate</name>
        <dbReference type="ChEBI" id="CHEBI:58579"/>
        <note>allosteric activator; ligand shared between dimeric partners</note>
    </ligand>
</feature>
<evidence type="ECO:0000256" key="5">
    <source>
        <dbReference type="ARBA" id="ARBA00022533"/>
    </source>
</evidence>
<feature type="binding site" description="in other chain" evidence="14">
    <location>
        <position position="702"/>
    </location>
    <ligand>
        <name>beta-D-fructose 2,6-bisphosphate</name>
        <dbReference type="ChEBI" id="CHEBI:58579"/>
        <note>allosteric activator; ligand shared between dimeric partners</note>
    </ligand>
</feature>
<dbReference type="Pfam" id="PF00365">
    <property type="entry name" value="PFK"/>
    <property type="match status" value="2"/>
</dbReference>
<feature type="region of interest" description="C-terminal regulatory PFK domain 2" evidence="14">
    <location>
        <begin position="473"/>
        <end position="853"/>
    </location>
</feature>
<accession>A0ABD0JIU1</accession>
<feature type="binding site" description="in other chain" evidence="14">
    <location>
        <begin position="269"/>
        <end position="272"/>
    </location>
    <ligand>
        <name>substrate</name>
        <note>ligand shared between dimeric partners</note>
    </ligand>
</feature>